<dbReference type="RefSeq" id="WP_066922784.1">
    <property type="nucleotide sequence ID" value="NZ_BPQO01000037.1"/>
</dbReference>
<organism evidence="5 6">
    <name type="scientific">Methylobacterium hispanicum</name>
    <dbReference type="NCBI Taxonomy" id="270350"/>
    <lineage>
        <taxon>Bacteria</taxon>
        <taxon>Pseudomonadati</taxon>
        <taxon>Pseudomonadota</taxon>
        <taxon>Alphaproteobacteria</taxon>
        <taxon>Hyphomicrobiales</taxon>
        <taxon>Methylobacteriaceae</taxon>
        <taxon>Methylobacterium</taxon>
    </lineage>
</organism>
<dbReference type="InterPro" id="IPR001296">
    <property type="entry name" value="Glyco_trans_1"/>
</dbReference>
<keyword evidence="1" id="KW-0328">Glycosyltransferase</keyword>
<dbReference type="GO" id="GO:0016757">
    <property type="term" value="F:glycosyltransferase activity"/>
    <property type="evidence" value="ECO:0007669"/>
    <property type="project" value="UniProtKB-KW"/>
</dbReference>
<protein>
    <recommendedName>
        <fullName evidence="7">Glycosyl transferase family 1</fullName>
    </recommendedName>
</protein>
<evidence type="ECO:0008006" key="7">
    <source>
        <dbReference type="Google" id="ProtNLM"/>
    </source>
</evidence>
<dbReference type="PANTHER" id="PTHR12526:SF510">
    <property type="entry name" value="D-INOSITOL 3-PHOSPHATE GLYCOSYLTRANSFERASE"/>
    <property type="match status" value="1"/>
</dbReference>
<accession>A0AAV4ZUE5</accession>
<keyword evidence="6" id="KW-1185">Reference proteome</keyword>
<gene>
    <name evidence="5" type="ORF">BHAOGJBA_5675</name>
</gene>
<evidence type="ECO:0000259" key="4">
    <source>
        <dbReference type="Pfam" id="PF13439"/>
    </source>
</evidence>
<sequence>MHVVVLAEFAAPSGGAEKVALESARGLAELGLAVSYLQGVPGPVDPLLDHPRIRRVELGLPDIWNRGAVVGAVSGVWDREAAARVGAALAALPRADIVHLHQWTRSLSPSVFPVLFAAGAPVLATLHDYFLACPNGVYYRFDRAEPCALRPMSAACIAVPCDSRSRLHKLVRVARTAALGRAIGGRPLHLVHVCEASRARMGALFGGAAFHHRLDNPVRVRFEAPATPESGDAVVYLGRLTREKGADLVAEAARAAGLPALFIGTGPLEAELRAGGAELLGWQAPEDARAILRARARALAAPSRWYETGPLTVYEALAAGIPVVTSERSGASEKVRDGETGFVVAPEAESLARAFAQFRDDARVARLGRAAHARFWSAPATIAAHAHAAADLYRRILADCAAPIGCAVQHVCAEQTPRGVSAPF</sequence>
<proteinExistence type="predicted"/>
<keyword evidence="2" id="KW-0808">Transferase</keyword>
<evidence type="ECO:0000256" key="1">
    <source>
        <dbReference type="ARBA" id="ARBA00022676"/>
    </source>
</evidence>
<comment type="caution">
    <text evidence="5">The sequence shown here is derived from an EMBL/GenBank/DDBJ whole genome shotgun (WGS) entry which is preliminary data.</text>
</comment>
<name>A0AAV4ZUE5_9HYPH</name>
<dbReference type="Proteomes" id="UP001055247">
    <property type="component" value="Unassembled WGS sequence"/>
</dbReference>
<dbReference type="Pfam" id="PF13439">
    <property type="entry name" value="Glyco_transf_4"/>
    <property type="match status" value="1"/>
</dbReference>
<evidence type="ECO:0000313" key="5">
    <source>
        <dbReference type="EMBL" id="GJD92122.1"/>
    </source>
</evidence>
<feature type="domain" description="Glycosyltransferase subfamily 4-like N-terminal" evidence="4">
    <location>
        <begin position="14"/>
        <end position="140"/>
    </location>
</feature>
<reference evidence="5" key="2">
    <citation type="submission" date="2021-08" db="EMBL/GenBank/DDBJ databases">
        <authorList>
            <person name="Tani A."/>
            <person name="Ola A."/>
            <person name="Ogura Y."/>
            <person name="Katsura K."/>
            <person name="Hayashi T."/>
        </authorList>
    </citation>
    <scope>NUCLEOTIDE SEQUENCE</scope>
    <source>
        <strain evidence="5">DSM 16372</strain>
    </source>
</reference>
<evidence type="ECO:0000313" key="6">
    <source>
        <dbReference type="Proteomes" id="UP001055247"/>
    </source>
</evidence>
<dbReference type="EMBL" id="BPQO01000037">
    <property type="protein sequence ID" value="GJD92122.1"/>
    <property type="molecule type" value="Genomic_DNA"/>
</dbReference>
<dbReference type="InterPro" id="IPR028098">
    <property type="entry name" value="Glyco_trans_4-like_N"/>
</dbReference>
<dbReference type="AlphaFoldDB" id="A0AAV4ZUE5"/>
<evidence type="ECO:0000256" key="2">
    <source>
        <dbReference type="ARBA" id="ARBA00022679"/>
    </source>
</evidence>
<reference evidence="5" key="1">
    <citation type="journal article" date="2016" name="Front. Microbiol.">
        <title>Genome Sequence of the Piezophilic, Mesophilic Sulfate-Reducing Bacterium Desulfovibrio indicus J2T.</title>
        <authorList>
            <person name="Cao J."/>
            <person name="Maignien L."/>
            <person name="Shao Z."/>
            <person name="Alain K."/>
            <person name="Jebbar M."/>
        </authorList>
    </citation>
    <scope>NUCLEOTIDE SEQUENCE</scope>
    <source>
        <strain evidence="5">DSM 16372</strain>
    </source>
</reference>
<dbReference type="PANTHER" id="PTHR12526">
    <property type="entry name" value="GLYCOSYLTRANSFERASE"/>
    <property type="match status" value="1"/>
</dbReference>
<dbReference type="SUPFAM" id="SSF53756">
    <property type="entry name" value="UDP-Glycosyltransferase/glycogen phosphorylase"/>
    <property type="match status" value="1"/>
</dbReference>
<dbReference type="Gene3D" id="3.40.50.2000">
    <property type="entry name" value="Glycogen Phosphorylase B"/>
    <property type="match status" value="2"/>
</dbReference>
<feature type="domain" description="Glycosyl transferase family 1" evidence="3">
    <location>
        <begin position="225"/>
        <end position="366"/>
    </location>
</feature>
<dbReference type="Pfam" id="PF00534">
    <property type="entry name" value="Glycos_transf_1"/>
    <property type="match status" value="1"/>
</dbReference>
<evidence type="ECO:0000259" key="3">
    <source>
        <dbReference type="Pfam" id="PF00534"/>
    </source>
</evidence>